<dbReference type="PANTHER" id="PTHR42926:SF1">
    <property type="entry name" value="CIRCADIAN CLOCK OSCILLATOR PROTEIN KAIC 1"/>
    <property type="match status" value="1"/>
</dbReference>
<keyword evidence="5" id="KW-0418">Kinase</keyword>
<protein>
    <recommendedName>
        <fullName evidence="1">non-specific serine/threonine protein kinase</fullName>
        <ecNumber evidence="1">2.7.11.1</ecNumber>
    </recommendedName>
</protein>
<feature type="domain" description="KaiC" evidence="7">
    <location>
        <begin position="5"/>
        <end position="247"/>
    </location>
</feature>
<gene>
    <name evidence="8" type="ORF">PZE19_10630</name>
</gene>
<evidence type="ECO:0000256" key="4">
    <source>
        <dbReference type="ARBA" id="ARBA00022737"/>
    </source>
</evidence>
<dbReference type="InterPro" id="IPR030665">
    <property type="entry name" value="KaiC"/>
</dbReference>
<sequence length="513" mass="56676">MAQADLIQTGVSGLDEILLGGIPKGNLILVEGSVGTGKTLIGLEFIYRGAVDFDEPGVVVLFETSPQKLIRDTDCFGWDFDELQREGRVKFVFTTPQVLSQEVRSPDSLLLEAVSEIGAHRIFIDGVSLLQAVAVAPNGVGGLANYREMLQLLAEAFQRENLTVMLSHEMLANQEHSVALEVSEYVADTVIVLRREYRRRGMFRSLEVKKSRGQNYDTGLHTLRIEDGRGLLVFRRVQARVRRMESHVQPTSLIQRSAIGFEPLDVLMGGGLLAGSVTMLVGVSGIGKSVFGAQLLVEGAKNQGKSGLLVSVDEHPAQILRNARLIGLDLQEHVDSGMVQLLYENPQELEIDVHFDRIIRAIEEQQIDRLVIDSMTNYSMAVQDPQMYRDFCHALVGYCKQRLMTTFLNCENPELFGISSYTPDFPIAPLLDNIILLNFVELGDTMHRAMTVAKARGSNHGFVTREFEIGQGGITLVPIDEGQVPVRLPFASYQNLLSRAPTRMGAVPVVSGE</sequence>
<keyword evidence="4" id="KW-0677">Repeat</keyword>
<dbReference type="InterPro" id="IPR010624">
    <property type="entry name" value="KaiC_dom"/>
</dbReference>
<dbReference type="InterPro" id="IPR051347">
    <property type="entry name" value="Circadian_clock_KaiC-rel"/>
</dbReference>
<dbReference type="EC" id="2.7.11.1" evidence="1"/>
<evidence type="ECO:0000313" key="8">
    <source>
        <dbReference type="EMBL" id="MDG3004232.1"/>
    </source>
</evidence>
<dbReference type="Pfam" id="PF06745">
    <property type="entry name" value="ATPase"/>
    <property type="match status" value="2"/>
</dbReference>
<evidence type="ECO:0000256" key="2">
    <source>
        <dbReference type="ARBA" id="ARBA00022553"/>
    </source>
</evidence>
<keyword evidence="2" id="KW-0597">Phosphoprotein</keyword>
<keyword evidence="3" id="KW-0808">Transferase</keyword>
<name>A0ABT6F9P0_9BACT</name>
<dbReference type="PANTHER" id="PTHR42926">
    <property type="match status" value="1"/>
</dbReference>
<reference evidence="8 9" key="1">
    <citation type="submission" date="2023-03" db="EMBL/GenBank/DDBJ databases">
        <title>Paludisphaera mucosa sp. nov. a novel planctomycete from northern fen.</title>
        <authorList>
            <person name="Ivanova A."/>
        </authorList>
    </citation>
    <scope>NUCLEOTIDE SEQUENCE [LARGE SCALE GENOMIC DNA]</scope>
    <source>
        <strain evidence="8 9">Pla2</strain>
    </source>
</reference>
<dbReference type="InterPro" id="IPR014774">
    <property type="entry name" value="KaiC-like_dom"/>
</dbReference>
<dbReference type="Gene3D" id="3.40.50.300">
    <property type="entry name" value="P-loop containing nucleotide triphosphate hydrolases"/>
    <property type="match status" value="2"/>
</dbReference>
<keyword evidence="9" id="KW-1185">Reference proteome</keyword>
<feature type="domain" description="KaiC" evidence="7">
    <location>
        <begin position="255"/>
        <end position="490"/>
    </location>
</feature>
<evidence type="ECO:0000259" key="7">
    <source>
        <dbReference type="PROSITE" id="PS51146"/>
    </source>
</evidence>
<dbReference type="EMBL" id="JARRAG010000002">
    <property type="protein sequence ID" value="MDG3004232.1"/>
    <property type="molecule type" value="Genomic_DNA"/>
</dbReference>
<organism evidence="8 9">
    <name type="scientific">Paludisphaera mucosa</name>
    <dbReference type="NCBI Taxonomy" id="3030827"/>
    <lineage>
        <taxon>Bacteria</taxon>
        <taxon>Pseudomonadati</taxon>
        <taxon>Planctomycetota</taxon>
        <taxon>Planctomycetia</taxon>
        <taxon>Isosphaerales</taxon>
        <taxon>Isosphaeraceae</taxon>
        <taxon>Paludisphaera</taxon>
    </lineage>
</organism>
<dbReference type="SUPFAM" id="SSF52540">
    <property type="entry name" value="P-loop containing nucleoside triphosphate hydrolases"/>
    <property type="match status" value="2"/>
</dbReference>
<proteinExistence type="predicted"/>
<dbReference type="Proteomes" id="UP001216907">
    <property type="component" value="Unassembled WGS sequence"/>
</dbReference>
<evidence type="ECO:0000256" key="5">
    <source>
        <dbReference type="ARBA" id="ARBA00022777"/>
    </source>
</evidence>
<evidence type="ECO:0000256" key="3">
    <source>
        <dbReference type="ARBA" id="ARBA00022679"/>
    </source>
</evidence>
<accession>A0ABT6F9P0</accession>
<dbReference type="RefSeq" id="WP_277860593.1">
    <property type="nucleotide sequence ID" value="NZ_JARRAG010000002.1"/>
</dbReference>
<dbReference type="InterPro" id="IPR027417">
    <property type="entry name" value="P-loop_NTPase"/>
</dbReference>
<keyword evidence="6" id="KW-0378">Hydrolase</keyword>
<evidence type="ECO:0000313" key="9">
    <source>
        <dbReference type="Proteomes" id="UP001216907"/>
    </source>
</evidence>
<evidence type="ECO:0000256" key="1">
    <source>
        <dbReference type="ARBA" id="ARBA00012513"/>
    </source>
</evidence>
<dbReference type="PIRSF" id="PIRSF039117">
    <property type="entry name" value="KaiC"/>
    <property type="match status" value="1"/>
</dbReference>
<comment type="caution">
    <text evidence="8">The sequence shown here is derived from an EMBL/GenBank/DDBJ whole genome shotgun (WGS) entry which is preliminary data.</text>
</comment>
<dbReference type="PROSITE" id="PS51146">
    <property type="entry name" value="KAIC"/>
    <property type="match status" value="2"/>
</dbReference>
<evidence type="ECO:0000256" key="6">
    <source>
        <dbReference type="ARBA" id="ARBA00022801"/>
    </source>
</evidence>